<evidence type="ECO:0000313" key="2">
    <source>
        <dbReference type="Proteomes" id="UP000076623"/>
    </source>
</evidence>
<dbReference type="Pfam" id="PF13177">
    <property type="entry name" value="DNA_pol3_delta2"/>
    <property type="match status" value="1"/>
</dbReference>
<reference evidence="1 2" key="1">
    <citation type="submission" date="2016-04" db="EMBL/GenBank/DDBJ databases">
        <title>Complete genome sequence of Fictibacillus phosphorivorans G25-29, a strain toxic to nematodes.</title>
        <authorList>
            <person name="Zheng Z."/>
        </authorList>
    </citation>
    <scope>NUCLEOTIDE SEQUENCE [LARGE SCALE GENOMIC DNA]</scope>
    <source>
        <strain evidence="1 2">G25-29</strain>
    </source>
</reference>
<dbReference type="NCBIfam" id="NF005972">
    <property type="entry name" value="PRK08058.1"/>
    <property type="match status" value="1"/>
</dbReference>
<dbReference type="InterPro" id="IPR004622">
    <property type="entry name" value="DNA_pol_HolB"/>
</dbReference>
<dbReference type="STRING" id="1221500.ABE65_000160"/>
<dbReference type="AlphaFoldDB" id="A0A160IHJ7"/>
<dbReference type="SUPFAM" id="SSF52540">
    <property type="entry name" value="P-loop containing nucleoside triphosphate hydrolases"/>
    <property type="match status" value="1"/>
</dbReference>
<dbReference type="GO" id="GO:0003887">
    <property type="term" value="F:DNA-directed DNA polymerase activity"/>
    <property type="evidence" value="ECO:0007669"/>
    <property type="project" value="InterPro"/>
</dbReference>
<gene>
    <name evidence="1" type="ORF">ABE65_000160</name>
</gene>
<dbReference type="EMBL" id="CP015378">
    <property type="protein sequence ID" value="ANC75368.1"/>
    <property type="molecule type" value="Genomic_DNA"/>
</dbReference>
<proteinExistence type="predicted"/>
<dbReference type="NCBIfam" id="TIGR00678">
    <property type="entry name" value="holB"/>
    <property type="match status" value="1"/>
</dbReference>
<dbReference type="RefSeq" id="WP_066390477.1">
    <property type="nucleotide sequence ID" value="NZ_CP015378.1"/>
</dbReference>
<dbReference type="Proteomes" id="UP000076623">
    <property type="component" value="Chromosome"/>
</dbReference>
<dbReference type="GO" id="GO:0008408">
    <property type="term" value="F:3'-5' exonuclease activity"/>
    <property type="evidence" value="ECO:0007669"/>
    <property type="project" value="InterPro"/>
</dbReference>
<dbReference type="InterPro" id="IPR050238">
    <property type="entry name" value="DNA_Rep/Repair_Clamp_Loader"/>
</dbReference>
<organism evidence="1 2">
    <name type="scientific">Fictibacillus phosphorivorans</name>
    <dbReference type="NCBI Taxonomy" id="1221500"/>
    <lineage>
        <taxon>Bacteria</taxon>
        <taxon>Bacillati</taxon>
        <taxon>Bacillota</taxon>
        <taxon>Bacilli</taxon>
        <taxon>Bacillales</taxon>
        <taxon>Fictibacillaceae</taxon>
        <taxon>Fictibacillus</taxon>
    </lineage>
</organism>
<dbReference type="Gene3D" id="3.40.50.300">
    <property type="entry name" value="P-loop containing nucleotide triphosphate hydrolases"/>
    <property type="match status" value="1"/>
</dbReference>
<keyword evidence="2" id="KW-1185">Reference proteome</keyword>
<sequence>MVSWEECSKTQPRVVRLLKNSIRKQRLAHAYIFEGAHGTGKMATATVLAKTFLCRNSEDGNPCESCSNCKRITSGNHPDVHIITPDGQNIKIDQIRGLQKEFAYSGMESSKKVYIIEHADKMTVQAANSLLKFLEEPGNDTIALLLTEQVHRLLDTIRSRAQTLTFSPLPPQGILKKLLQDDIPKPVAMLASSLTSDYAEALEICREEWFAQARAKVIQLTEDLRLRPDYCLVVLQDQYLSFFKEKDQLRLALNLLLIWYRDLLSIHLSNSENVVFFDQLQALEQQALHTSQKKTGEALQAILTAQARLRSNVSPLMVMEQLVLRLREG</sequence>
<dbReference type="GO" id="GO:0006261">
    <property type="term" value="P:DNA-templated DNA replication"/>
    <property type="evidence" value="ECO:0007669"/>
    <property type="project" value="TreeGrafter"/>
</dbReference>
<evidence type="ECO:0000313" key="1">
    <source>
        <dbReference type="EMBL" id="ANC75368.1"/>
    </source>
</evidence>
<protein>
    <submittedName>
        <fullName evidence="1">DNA polymerase III subunit delta</fullName>
    </submittedName>
</protein>
<dbReference type="PANTHER" id="PTHR11669">
    <property type="entry name" value="REPLICATION FACTOR C / DNA POLYMERASE III GAMMA-TAU SUBUNIT"/>
    <property type="match status" value="1"/>
</dbReference>
<accession>A0A160IHJ7</accession>
<dbReference type="InterPro" id="IPR027417">
    <property type="entry name" value="P-loop_NTPase"/>
</dbReference>
<dbReference type="FunFam" id="3.40.50.300:FF:001255">
    <property type="entry name" value="DNA polymerase III subunit delta"/>
    <property type="match status" value="1"/>
</dbReference>
<name>A0A160IHJ7_9BACL</name>
<dbReference type="PANTHER" id="PTHR11669:SF8">
    <property type="entry name" value="DNA POLYMERASE III SUBUNIT DELTA"/>
    <property type="match status" value="1"/>
</dbReference>
<dbReference type="KEGG" id="fpn:ABE65_000160"/>